<dbReference type="Pfam" id="PF25209">
    <property type="entry name" value="Phage_capsid_4"/>
    <property type="match status" value="1"/>
</dbReference>
<evidence type="ECO:0000313" key="1">
    <source>
        <dbReference type="EMBL" id="KPL80273.1"/>
    </source>
</evidence>
<dbReference type="Proteomes" id="UP000050277">
    <property type="component" value="Unassembled WGS sequence"/>
</dbReference>
<dbReference type="AlphaFoldDB" id="A0A0P6XBX1"/>
<keyword evidence="1" id="KW-0946">Virion</keyword>
<evidence type="ECO:0000313" key="2">
    <source>
        <dbReference type="Proteomes" id="UP000050277"/>
    </source>
</evidence>
<dbReference type="EMBL" id="LGKP01000040">
    <property type="protein sequence ID" value="KPL80273.1"/>
    <property type="molecule type" value="Genomic_DNA"/>
</dbReference>
<sequence length="283" mass="30687">MALSNFIPVVWSARILSNLHRAHVYGQAGVVNRDYEGEIRDVGDTVKINSIGPVTIGNYTKNTNIGDPETLTDAQMTLLINQAKYFNFQVDDIDRAQQKPSVMDEAMKEASYGLRDVSDTFIASLYTGVAAGNVIGNDTTPVTPTSANAYDYLVDLGTLLDEANVPTEGRWSIVPPWFHGLLLKDDRFVGVGSASSDQVLRNGEIGTAAGFRVLKSNSVPNVAGAKYKIMAGHPMAISFAEQIVKVEGYRPEKRFADAVKGLHVYGAKVVRPTAFAVMTANRS</sequence>
<dbReference type="RefSeq" id="WP_054537161.1">
    <property type="nucleotide sequence ID" value="NZ_LGKP01000040.1"/>
</dbReference>
<reference evidence="1 2" key="1">
    <citation type="submission" date="2015-07" db="EMBL/GenBank/DDBJ databases">
        <title>Whole genome sequence of Herpetosiphon geysericola DSM 7119.</title>
        <authorList>
            <person name="Hemp J."/>
            <person name="Ward L.M."/>
            <person name="Pace L.A."/>
            <person name="Fischer W.W."/>
        </authorList>
    </citation>
    <scope>NUCLEOTIDE SEQUENCE [LARGE SCALE GENOMIC DNA]</scope>
    <source>
        <strain evidence="1 2">DSM 7119</strain>
    </source>
</reference>
<keyword evidence="1" id="KW-0167">Capsid protein</keyword>
<dbReference type="OrthoDB" id="62007at2"/>
<protein>
    <submittedName>
        <fullName evidence="1">p22 coat protein-protein 5 domain protein</fullName>
    </submittedName>
</protein>
<keyword evidence="2" id="KW-1185">Reference proteome</keyword>
<gene>
    <name evidence="1" type="ORF">SE18_24800</name>
</gene>
<proteinExistence type="predicted"/>
<dbReference type="PATRIC" id="fig|70996.4.peg.5081"/>
<accession>A0A0P6XBX1</accession>
<name>A0A0P6XBX1_9CHLR</name>
<dbReference type="STRING" id="70996.SE18_24800"/>
<comment type="caution">
    <text evidence="1">The sequence shown here is derived from an EMBL/GenBank/DDBJ whole genome shotgun (WGS) entry which is preliminary data.</text>
</comment>
<organism evidence="1 2">
    <name type="scientific">Herpetosiphon geysericola</name>
    <dbReference type="NCBI Taxonomy" id="70996"/>
    <lineage>
        <taxon>Bacteria</taxon>
        <taxon>Bacillati</taxon>
        <taxon>Chloroflexota</taxon>
        <taxon>Chloroflexia</taxon>
        <taxon>Herpetosiphonales</taxon>
        <taxon>Herpetosiphonaceae</taxon>
        <taxon>Herpetosiphon</taxon>
    </lineage>
</organism>